<feature type="transmembrane region" description="Helical" evidence="12">
    <location>
        <begin position="79"/>
        <end position="97"/>
    </location>
</feature>
<organism evidence="13 14">
    <name type="scientific">Sphingomonas lacunae</name>
    <dbReference type="NCBI Taxonomy" id="2698828"/>
    <lineage>
        <taxon>Bacteria</taxon>
        <taxon>Pseudomonadati</taxon>
        <taxon>Pseudomonadota</taxon>
        <taxon>Alphaproteobacteria</taxon>
        <taxon>Sphingomonadales</taxon>
        <taxon>Sphingomonadaceae</taxon>
        <taxon>Sphingomonas</taxon>
    </lineage>
</organism>
<dbReference type="CDD" id="cd11493">
    <property type="entry name" value="SLC5sbd_NIS-like_u1"/>
    <property type="match status" value="1"/>
</dbReference>
<feature type="transmembrane region" description="Helical" evidence="12">
    <location>
        <begin position="129"/>
        <end position="153"/>
    </location>
</feature>
<evidence type="ECO:0000256" key="5">
    <source>
        <dbReference type="ARBA" id="ARBA00022692"/>
    </source>
</evidence>
<protein>
    <submittedName>
        <fullName evidence="13">Sodium:solute symporter</fullName>
    </submittedName>
</protein>
<feature type="transmembrane region" description="Helical" evidence="12">
    <location>
        <begin position="425"/>
        <end position="447"/>
    </location>
</feature>
<accession>A0A6M4AX68</accession>
<keyword evidence="14" id="KW-1185">Reference proteome</keyword>
<feature type="transmembrane region" description="Helical" evidence="12">
    <location>
        <begin position="243"/>
        <end position="262"/>
    </location>
</feature>
<dbReference type="EMBL" id="CP053015">
    <property type="protein sequence ID" value="QJQ33694.1"/>
    <property type="molecule type" value="Genomic_DNA"/>
</dbReference>
<feature type="transmembrane region" description="Helical" evidence="12">
    <location>
        <begin position="188"/>
        <end position="206"/>
    </location>
</feature>
<evidence type="ECO:0000256" key="3">
    <source>
        <dbReference type="ARBA" id="ARBA00022448"/>
    </source>
</evidence>
<feature type="transmembrane region" description="Helical" evidence="12">
    <location>
        <begin position="159"/>
        <end position="181"/>
    </location>
</feature>
<feature type="transmembrane region" description="Helical" evidence="12">
    <location>
        <begin position="350"/>
        <end position="373"/>
    </location>
</feature>
<comment type="subcellular location">
    <subcellularLocation>
        <location evidence="1">Cell membrane</location>
        <topology evidence="1">Multi-pass membrane protein</topology>
    </subcellularLocation>
</comment>
<keyword evidence="5 12" id="KW-0812">Transmembrane</keyword>
<comment type="similarity">
    <text evidence="2 11">Belongs to the sodium:solute symporter (SSF) (TC 2.A.21) family.</text>
</comment>
<dbReference type="PANTHER" id="PTHR42985:SF47">
    <property type="entry name" value="INTEGRAL MEMBRANE TRANSPORT PROTEIN"/>
    <property type="match status" value="1"/>
</dbReference>
<keyword evidence="7" id="KW-0915">Sodium</keyword>
<dbReference type="GO" id="GO:0015293">
    <property type="term" value="F:symporter activity"/>
    <property type="evidence" value="ECO:0007669"/>
    <property type="project" value="TreeGrafter"/>
</dbReference>
<dbReference type="Gene3D" id="1.20.1730.10">
    <property type="entry name" value="Sodium/glucose cotransporter"/>
    <property type="match status" value="1"/>
</dbReference>
<keyword evidence="3" id="KW-0813">Transport</keyword>
<evidence type="ECO:0000256" key="7">
    <source>
        <dbReference type="ARBA" id="ARBA00023053"/>
    </source>
</evidence>
<feature type="transmembrane region" description="Helical" evidence="12">
    <location>
        <begin position="47"/>
        <end position="67"/>
    </location>
</feature>
<feature type="transmembrane region" description="Helical" evidence="12">
    <location>
        <begin position="6"/>
        <end position="26"/>
    </location>
</feature>
<keyword evidence="4" id="KW-1003">Cell membrane</keyword>
<gene>
    <name evidence="13" type="ORF">GV829_09650</name>
</gene>
<evidence type="ECO:0000313" key="13">
    <source>
        <dbReference type="EMBL" id="QJQ33694.1"/>
    </source>
</evidence>
<keyword evidence="10" id="KW-0739">Sodium transport</keyword>
<dbReference type="Proteomes" id="UP000503018">
    <property type="component" value="Chromosome"/>
</dbReference>
<evidence type="ECO:0000256" key="10">
    <source>
        <dbReference type="ARBA" id="ARBA00023201"/>
    </source>
</evidence>
<feature type="transmembrane region" description="Helical" evidence="12">
    <location>
        <begin position="393"/>
        <end position="419"/>
    </location>
</feature>
<evidence type="ECO:0000256" key="6">
    <source>
        <dbReference type="ARBA" id="ARBA00022989"/>
    </source>
</evidence>
<name>A0A6M4AX68_9SPHN</name>
<evidence type="ECO:0000256" key="2">
    <source>
        <dbReference type="ARBA" id="ARBA00006434"/>
    </source>
</evidence>
<dbReference type="Pfam" id="PF00474">
    <property type="entry name" value="SSF"/>
    <property type="match status" value="1"/>
</dbReference>
<dbReference type="PROSITE" id="PS50283">
    <property type="entry name" value="NA_SOLUT_SYMP_3"/>
    <property type="match status" value="1"/>
</dbReference>
<proteinExistence type="inferred from homology"/>
<feature type="transmembrane region" description="Helical" evidence="12">
    <location>
        <begin position="490"/>
        <end position="509"/>
    </location>
</feature>
<dbReference type="AlphaFoldDB" id="A0A6M4AX68"/>
<dbReference type="InterPro" id="IPR051163">
    <property type="entry name" value="Sodium:Solute_Symporter_SSF"/>
</dbReference>
<sequence length="522" mass="56005">MTLAFTALDWTIVGGYVGALALAGWLSSRRAMTSTGDYFLANHHVPVWLVTVSVLSTTQSAATFLGAPDYAFRGDYTYLASNIGAVIAAFVVAHWLIPRFYAMQVTTVYELLEQRFDAKARRAAAAMYLVGRVLASGARLYLAAIAVSMMIFLDVTAEHIFIAALVLMLFGLAFTLFGGLNAVIWSDLVQVVLYVGAALIVLWLLWNRIPATGAEIADALRHAPDGTDKLRLFDWSTDLTKPFSMLAIMTGVVLLNIGNAGLDQDTTQRFLACEDAKAGKRALFASALATIPVVLIFLMIGSLLHIFYERPDLMVGTATGATMSSSFSGEKITVFMSFILSEIPPGIRGLVTVGVIAAAAINSGLISMSAVVISDFYRPWLKLKGAEPDEGHFVAAGRLMVVILAIALLGMAVLCFWWQRYTDMPLLEFVLSVMAFAYSGLLGVYGVALFSRRGSSGSVILALAAGFGVTLIQQAYIVDSLGLPAGWKSLAFPWQLLIGTSAAALVCMLGRPSQRETGSTLA</sequence>
<dbReference type="GO" id="GO:0005886">
    <property type="term" value="C:plasma membrane"/>
    <property type="evidence" value="ECO:0007669"/>
    <property type="project" value="UniProtKB-SubCell"/>
</dbReference>
<dbReference type="GO" id="GO:0006814">
    <property type="term" value="P:sodium ion transport"/>
    <property type="evidence" value="ECO:0007669"/>
    <property type="project" value="UniProtKB-KW"/>
</dbReference>
<keyword evidence="8" id="KW-0406">Ion transport</keyword>
<dbReference type="InterPro" id="IPR038377">
    <property type="entry name" value="Na/Glc_symporter_sf"/>
</dbReference>
<evidence type="ECO:0000256" key="1">
    <source>
        <dbReference type="ARBA" id="ARBA00004651"/>
    </source>
</evidence>
<dbReference type="KEGG" id="slan:GV829_09650"/>
<keyword evidence="6 12" id="KW-1133">Transmembrane helix</keyword>
<evidence type="ECO:0000256" key="9">
    <source>
        <dbReference type="ARBA" id="ARBA00023136"/>
    </source>
</evidence>
<dbReference type="PANTHER" id="PTHR42985">
    <property type="entry name" value="SODIUM-COUPLED MONOCARBOXYLATE TRANSPORTER"/>
    <property type="match status" value="1"/>
</dbReference>
<evidence type="ECO:0000313" key="14">
    <source>
        <dbReference type="Proteomes" id="UP000503018"/>
    </source>
</evidence>
<evidence type="ECO:0000256" key="12">
    <source>
        <dbReference type="SAM" id="Phobius"/>
    </source>
</evidence>
<dbReference type="InterPro" id="IPR001734">
    <property type="entry name" value="Na/solute_symporter"/>
</dbReference>
<evidence type="ECO:0000256" key="4">
    <source>
        <dbReference type="ARBA" id="ARBA00022475"/>
    </source>
</evidence>
<evidence type="ECO:0000256" key="8">
    <source>
        <dbReference type="ARBA" id="ARBA00023065"/>
    </source>
</evidence>
<keyword evidence="9 12" id="KW-0472">Membrane</keyword>
<feature type="transmembrane region" description="Helical" evidence="12">
    <location>
        <begin position="459"/>
        <end position="478"/>
    </location>
</feature>
<feature type="transmembrane region" description="Helical" evidence="12">
    <location>
        <begin position="283"/>
        <end position="308"/>
    </location>
</feature>
<reference evidence="13 14" key="1">
    <citation type="submission" date="2020-01" db="EMBL/GenBank/DDBJ databases">
        <title>Sphingomonas sp. strain CSW-10.</title>
        <authorList>
            <person name="Chen W.-M."/>
        </authorList>
    </citation>
    <scope>NUCLEOTIDE SEQUENCE [LARGE SCALE GENOMIC DNA]</scope>
    <source>
        <strain evidence="13 14">CSW-10</strain>
    </source>
</reference>
<evidence type="ECO:0000256" key="11">
    <source>
        <dbReference type="RuleBase" id="RU362091"/>
    </source>
</evidence>